<organism evidence="2 3">
    <name type="scientific">Hymenobacter gummosus</name>
    <dbReference type="NCBI Taxonomy" id="1776032"/>
    <lineage>
        <taxon>Bacteria</taxon>
        <taxon>Pseudomonadati</taxon>
        <taxon>Bacteroidota</taxon>
        <taxon>Cytophagia</taxon>
        <taxon>Cytophagales</taxon>
        <taxon>Hymenobacteraceae</taxon>
        <taxon>Hymenobacter</taxon>
    </lineage>
</organism>
<evidence type="ECO:0000313" key="2">
    <source>
        <dbReference type="EMBL" id="RTQ45813.1"/>
    </source>
</evidence>
<dbReference type="Pfam" id="PF19765">
    <property type="entry name" value="DUF6252"/>
    <property type="match status" value="1"/>
</dbReference>
<evidence type="ECO:0000313" key="3">
    <source>
        <dbReference type="Proteomes" id="UP000282184"/>
    </source>
</evidence>
<evidence type="ECO:0008006" key="4">
    <source>
        <dbReference type="Google" id="ProtNLM"/>
    </source>
</evidence>
<dbReference type="OrthoDB" id="886111at2"/>
<dbReference type="RefSeq" id="WP_126695669.1">
    <property type="nucleotide sequence ID" value="NZ_RXOF01000018.1"/>
</dbReference>
<accession>A0A3S0J6C9</accession>
<sequence length="186" mass="19035">MHMLATFSTLRFSRAGLLAGLLSLSLLGACGGNDDEDGSSAYDGTVTWTHNGQSYTSKAYASAIVDSPTKFIITAAPDGNNTQTVSLVIYNLDTRGAANYDLARGSSLSDLPIGALTLSGGSGPNGIYSTLYGPAASNGTLSVTQYDKAAQKISGTFSFTAGPTANTGAVGTQTVSNGSFSFTKFR</sequence>
<evidence type="ECO:0000256" key="1">
    <source>
        <dbReference type="SAM" id="SignalP"/>
    </source>
</evidence>
<keyword evidence="1" id="KW-0732">Signal</keyword>
<protein>
    <recommendedName>
        <fullName evidence="4">Lipoprotein</fullName>
    </recommendedName>
</protein>
<reference evidence="2 3" key="1">
    <citation type="submission" date="2018-12" db="EMBL/GenBank/DDBJ databases">
        <title>Hymenobacter gummosus sp. nov., isolated from a spring.</title>
        <authorList>
            <person name="Nie L."/>
        </authorList>
    </citation>
    <scope>NUCLEOTIDE SEQUENCE [LARGE SCALE GENOMIC DNA]</scope>
    <source>
        <strain evidence="2 3">KCTC 52166</strain>
    </source>
</reference>
<dbReference type="InterPro" id="IPR046219">
    <property type="entry name" value="DUF6252"/>
</dbReference>
<dbReference type="AlphaFoldDB" id="A0A3S0J6C9"/>
<feature type="chain" id="PRO_5018728672" description="Lipoprotein" evidence="1">
    <location>
        <begin position="29"/>
        <end position="186"/>
    </location>
</feature>
<gene>
    <name evidence="2" type="ORF">EJV47_23555</name>
</gene>
<comment type="caution">
    <text evidence="2">The sequence shown here is derived from an EMBL/GenBank/DDBJ whole genome shotgun (WGS) entry which is preliminary data.</text>
</comment>
<dbReference type="Proteomes" id="UP000282184">
    <property type="component" value="Unassembled WGS sequence"/>
</dbReference>
<name>A0A3S0J6C9_9BACT</name>
<proteinExistence type="predicted"/>
<keyword evidence="3" id="KW-1185">Reference proteome</keyword>
<feature type="signal peptide" evidence="1">
    <location>
        <begin position="1"/>
        <end position="28"/>
    </location>
</feature>
<dbReference type="EMBL" id="RXOF01000018">
    <property type="protein sequence ID" value="RTQ45813.1"/>
    <property type="molecule type" value="Genomic_DNA"/>
</dbReference>